<organism evidence="1 2">
    <name type="scientific">Smallanthus sonchifolius</name>
    <dbReference type="NCBI Taxonomy" id="185202"/>
    <lineage>
        <taxon>Eukaryota</taxon>
        <taxon>Viridiplantae</taxon>
        <taxon>Streptophyta</taxon>
        <taxon>Embryophyta</taxon>
        <taxon>Tracheophyta</taxon>
        <taxon>Spermatophyta</taxon>
        <taxon>Magnoliopsida</taxon>
        <taxon>eudicotyledons</taxon>
        <taxon>Gunneridae</taxon>
        <taxon>Pentapetalae</taxon>
        <taxon>asterids</taxon>
        <taxon>campanulids</taxon>
        <taxon>Asterales</taxon>
        <taxon>Asteraceae</taxon>
        <taxon>Asteroideae</taxon>
        <taxon>Heliantheae alliance</taxon>
        <taxon>Millerieae</taxon>
        <taxon>Smallanthus</taxon>
    </lineage>
</organism>
<dbReference type="EMBL" id="CM042027">
    <property type="protein sequence ID" value="KAI3802277.1"/>
    <property type="molecule type" value="Genomic_DNA"/>
</dbReference>
<protein>
    <submittedName>
        <fullName evidence="1">Uncharacterized protein</fullName>
    </submittedName>
</protein>
<comment type="caution">
    <text evidence="1">The sequence shown here is derived from an EMBL/GenBank/DDBJ whole genome shotgun (WGS) entry which is preliminary data.</text>
</comment>
<keyword evidence="2" id="KW-1185">Reference proteome</keyword>
<reference evidence="1 2" key="2">
    <citation type="journal article" date="2022" name="Mol. Ecol. Resour.">
        <title>The genomes of chicory, endive, great burdock and yacon provide insights into Asteraceae paleo-polyploidization history and plant inulin production.</title>
        <authorList>
            <person name="Fan W."/>
            <person name="Wang S."/>
            <person name="Wang H."/>
            <person name="Wang A."/>
            <person name="Jiang F."/>
            <person name="Liu H."/>
            <person name="Zhao H."/>
            <person name="Xu D."/>
            <person name="Zhang Y."/>
        </authorList>
    </citation>
    <scope>NUCLEOTIDE SEQUENCE [LARGE SCALE GENOMIC DNA]</scope>
    <source>
        <strain evidence="2">cv. Yunnan</strain>
        <tissue evidence="1">Leaves</tissue>
    </source>
</reference>
<evidence type="ECO:0000313" key="2">
    <source>
        <dbReference type="Proteomes" id="UP001056120"/>
    </source>
</evidence>
<evidence type="ECO:0000313" key="1">
    <source>
        <dbReference type="EMBL" id="KAI3802277.1"/>
    </source>
</evidence>
<sequence>MSTVATTSGAQKETNSVSLQIPTLTPTNYTTWAIKMEAVMDAQGLWESVEPQAGVVEDEKKNKTARAFIFQAIPEDVLLQVAKKKTAKEIWESLKVRYVGAERVQKARLHTLDRDFEALKMKDGESVDEFAGKVSGMVSRYNSLGATKEDGVLVRKLLDSVPDKFLQLVASIEQISDVDSMPFEEAIGRLKAYEDRLKLRQDNPSVDNSLLLTRGDSNSSQKGAGRSPFSGTRGRGSHSYDRGGRSGSRGRGSNRGRGNRGGYAGYQAGNSNNRKPRDKKHIKCFKCDQFGHYASECEVGKKQVEEANLTQEEEPTLLLSVCGEETPTMVLLNEEKVFPGQHEGRNERNRDMWYLDNGASNHMTGTKELFVELDDVEPKTDCYQIILSTIAADRLISSSQHLLLLIGLSAALNTCCC</sequence>
<dbReference type="Proteomes" id="UP001056120">
    <property type="component" value="Linkage Group LG10"/>
</dbReference>
<accession>A0ACB9I3D0</accession>
<reference evidence="2" key="1">
    <citation type="journal article" date="2022" name="Mol. Ecol. Resour.">
        <title>The genomes of chicory, endive, great burdock and yacon provide insights into Asteraceae palaeo-polyploidization history and plant inulin production.</title>
        <authorList>
            <person name="Fan W."/>
            <person name="Wang S."/>
            <person name="Wang H."/>
            <person name="Wang A."/>
            <person name="Jiang F."/>
            <person name="Liu H."/>
            <person name="Zhao H."/>
            <person name="Xu D."/>
            <person name="Zhang Y."/>
        </authorList>
    </citation>
    <scope>NUCLEOTIDE SEQUENCE [LARGE SCALE GENOMIC DNA]</scope>
    <source>
        <strain evidence="2">cv. Yunnan</strain>
    </source>
</reference>
<proteinExistence type="predicted"/>
<gene>
    <name evidence="1" type="ORF">L1987_30407</name>
</gene>
<name>A0ACB9I3D0_9ASTR</name>